<reference evidence="3 4" key="1">
    <citation type="submission" date="2024-04" db="EMBL/GenBank/DDBJ databases">
        <authorList>
            <person name="Waldvogel A.-M."/>
            <person name="Schoenle A."/>
        </authorList>
    </citation>
    <scope>NUCLEOTIDE SEQUENCE [LARGE SCALE GENOMIC DNA]</scope>
</reference>
<proteinExistence type="predicted"/>
<feature type="chain" id="PRO_5043785718" evidence="2">
    <location>
        <begin position="24"/>
        <end position="180"/>
    </location>
</feature>
<accession>A0AAV2LPN9</accession>
<dbReference type="EMBL" id="OZ035825">
    <property type="protein sequence ID" value="CAL1602313.1"/>
    <property type="molecule type" value="Genomic_DNA"/>
</dbReference>
<keyword evidence="4" id="KW-1185">Reference proteome</keyword>
<protein>
    <submittedName>
        <fullName evidence="3">Uncharacterized protein</fullName>
    </submittedName>
</protein>
<evidence type="ECO:0000313" key="3">
    <source>
        <dbReference type="EMBL" id="CAL1602313.1"/>
    </source>
</evidence>
<dbReference type="AlphaFoldDB" id="A0AAV2LPN9"/>
<dbReference type="Proteomes" id="UP001497482">
    <property type="component" value="Chromosome 3"/>
</dbReference>
<feature type="region of interest" description="Disordered" evidence="1">
    <location>
        <begin position="79"/>
        <end position="98"/>
    </location>
</feature>
<feature type="region of interest" description="Disordered" evidence="1">
    <location>
        <begin position="125"/>
        <end position="180"/>
    </location>
</feature>
<feature type="signal peptide" evidence="2">
    <location>
        <begin position="1"/>
        <end position="23"/>
    </location>
</feature>
<evidence type="ECO:0000256" key="1">
    <source>
        <dbReference type="SAM" id="MobiDB-lite"/>
    </source>
</evidence>
<feature type="compositionally biased region" description="Polar residues" evidence="1">
    <location>
        <begin position="125"/>
        <end position="135"/>
    </location>
</feature>
<sequence>MERRVKWLSHLVALVCLLQATTADLTCRSCHSGHLWRLKELTTVRFGDVGEVLARSGERSAEEVHKPLELSGEVAGLKVSAGNVGESDGTGGRRVRRADLRWSGEERRGAAAQRQDELKLNSSTFALSGDSSHNQAMVHWSGQNSSQEEIPDEQDESPDEQEEIPDEQTEIPDEQKEIPD</sequence>
<evidence type="ECO:0000313" key="4">
    <source>
        <dbReference type="Proteomes" id="UP001497482"/>
    </source>
</evidence>
<name>A0AAV2LPN9_KNICA</name>
<keyword evidence="2" id="KW-0732">Signal</keyword>
<gene>
    <name evidence="3" type="ORF">KC01_LOCUS30100</name>
</gene>
<evidence type="ECO:0000256" key="2">
    <source>
        <dbReference type="SAM" id="SignalP"/>
    </source>
</evidence>
<organism evidence="3 4">
    <name type="scientific">Knipowitschia caucasica</name>
    <name type="common">Caucasian dwarf goby</name>
    <name type="synonym">Pomatoschistus caucasicus</name>
    <dbReference type="NCBI Taxonomy" id="637954"/>
    <lineage>
        <taxon>Eukaryota</taxon>
        <taxon>Metazoa</taxon>
        <taxon>Chordata</taxon>
        <taxon>Craniata</taxon>
        <taxon>Vertebrata</taxon>
        <taxon>Euteleostomi</taxon>
        <taxon>Actinopterygii</taxon>
        <taxon>Neopterygii</taxon>
        <taxon>Teleostei</taxon>
        <taxon>Neoteleostei</taxon>
        <taxon>Acanthomorphata</taxon>
        <taxon>Gobiaria</taxon>
        <taxon>Gobiiformes</taxon>
        <taxon>Gobioidei</taxon>
        <taxon>Gobiidae</taxon>
        <taxon>Gobiinae</taxon>
        <taxon>Knipowitschia</taxon>
    </lineage>
</organism>
<feature type="compositionally biased region" description="Acidic residues" evidence="1">
    <location>
        <begin position="149"/>
        <end position="172"/>
    </location>
</feature>